<feature type="domain" description="Peptidase M28" evidence="16">
    <location>
        <begin position="252"/>
        <end position="465"/>
    </location>
</feature>
<proteinExistence type="inferred from homology"/>
<evidence type="ECO:0000256" key="2">
    <source>
        <dbReference type="ARBA" id="ARBA00004613"/>
    </source>
</evidence>
<evidence type="ECO:0000256" key="3">
    <source>
        <dbReference type="ARBA" id="ARBA00005957"/>
    </source>
</evidence>
<dbReference type="SUPFAM" id="SSF53187">
    <property type="entry name" value="Zn-dependent exopeptidases"/>
    <property type="match status" value="1"/>
</dbReference>
<evidence type="ECO:0000256" key="12">
    <source>
        <dbReference type="ARBA" id="ARBA00023049"/>
    </source>
</evidence>
<dbReference type="SUPFAM" id="SSF52025">
    <property type="entry name" value="PA domain"/>
    <property type="match status" value="1"/>
</dbReference>
<feature type="domain" description="PA" evidence="15">
    <location>
        <begin position="138"/>
        <end position="225"/>
    </location>
</feature>
<sequence length="526" mass="55095">MRTFQYGAALGVLATLASCSPKNPYIWRPARRQYGAQPVDSETLRAAIDSDALLAHARMLEDFAYRQPDPADRNRLMGGAGHNLTVEYVAGLLNATGYYDVELQPWSTLVPLGGNASFFANGVSQNASLFSYSASGNVTAPVVAVSNLGCAASDYPPEVDGAIALVSRGSCEFGQKSALAGNAGAVGAVIYNNIPGGLNGTLGQPRALGPYVPTAGISQEAGLALLELVSAGTEVTGALDVVSEIEFRSTNNVLAQTKGGNPNATLVVGAHSDSVAEGPGINDDGSGVVGILEVALQLANYTTTNSVRFGFWSGEEEGLLGSTFYVDSLSNASLAQIKLYLNFDMIASPNYFLGIYDGDGSSFNISGPPGSAEAERLFEEFFDSIGQNHTATEFSGRSDYGPFLDVNIASGGLFTGAEGIKTEEEEALFGGEAGVAYDINYHGAGDNVTNLNMEAFLINTQAIAHSVATYATSFESLNQTALAKRSVGGANFRRSLHAPRCSPSCFGGGMQRRDRFRSTKLGVMYG</sequence>
<evidence type="ECO:0000313" key="18">
    <source>
        <dbReference type="Proteomes" id="UP001172684"/>
    </source>
</evidence>
<evidence type="ECO:0000256" key="6">
    <source>
        <dbReference type="ARBA" id="ARBA00022525"/>
    </source>
</evidence>
<evidence type="ECO:0000313" key="17">
    <source>
        <dbReference type="EMBL" id="KAJ9656304.1"/>
    </source>
</evidence>
<dbReference type="Pfam" id="PF04389">
    <property type="entry name" value="Peptidase_M28"/>
    <property type="match status" value="1"/>
</dbReference>
<dbReference type="CDD" id="cd03876">
    <property type="entry name" value="M28_SGAP_like"/>
    <property type="match status" value="1"/>
</dbReference>
<dbReference type="InterPro" id="IPR003137">
    <property type="entry name" value="PA_domain"/>
</dbReference>
<dbReference type="InterPro" id="IPR007484">
    <property type="entry name" value="Peptidase_M28"/>
</dbReference>
<dbReference type="Proteomes" id="UP001172684">
    <property type="component" value="Unassembled WGS sequence"/>
</dbReference>
<dbReference type="InterPro" id="IPR046450">
    <property type="entry name" value="PA_dom_sf"/>
</dbReference>
<keyword evidence="7 14" id="KW-0645">Protease</keyword>
<dbReference type="Pfam" id="PF02225">
    <property type="entry name" value="PA"/>
    <property type="match status" value="1"/>
</dbReference>
<dbReference type="Gene3D" id="3.40.630.10">
    <property type="entry name" value="Zn peptidases"/>
    <property type="match status" value="1"/>
</dbReference>
<feature type="chain" id="PRO_5044968371" description="Peptide hydrolase" evidence="14">
    <location>
        <begin position="20"/>
        <end position="526"/>
    </location>
</feature>
<accession>A0ABQ9NG89</accession>
<keyword evidence="9 14" id="KW-0732">Signal</keyword>
<comment type="subunit">
    <text evidence="4">Monomer.</text>
</comment>
<comment type="subcellular location">
    <subcellularLocation>
        <location evidence="2">Secreted</location>
    </subcellularLocation>
</comment>
<evidence type="ECO:0000256" key="14">
    <source>
        <dbReference type="RuleBase" id="RU361240"/>
    </source>
</evidence>
<feature type="signal peptide" evidence="14">
    <location>
        <begin position="1"/>
        <end position="19"/>
    </location>
</feature>
<keyword evidence="8 14" id="KW-0479">Metal-binding</keyword>
<organism evidence="17 18">
    <name type="scientific">Coniosporium apollinis</name>
    <dbReference type="NCBI Taxonomy" id="61459"/>
    <lineage>
        <taxon>Eukaryota</taxon>
        <taxon>Fungi</taxon>
        <taxon>Dikarya</taxon>
        <taxon>Ascomycota</taxon>
        <taxon>Pezizomycotina</taxon>
        <taxon>Dothideomycetes</taxon>
        <taxon>Dothideomycetes incertae sedis</taxon>
        <taxon>Coniosporium</taxon>
    </lineage>
</organism>
<evidence type="ECO:0000256" key="7">
    <source>
        <dbReference type="ARBA" id="ARBA00022670"/>
    </source>
</evidence>
<dbReference type="PANTHER" id="PTHR12147:SF57">
    <property type="entry name" value="PEPTIDE HYDROLASE"/>
    <property type="match status" value="1"/>
</dbReference>
<keyword evidence="10 14" id="KW-0378">Hydrolase</keyword>
<dbReference type="InterPro" id="IPR041756">
    <property type="entry name" value="M28_SGAP-like"/>
</dbReference>
<dbReference type="Gene3D" id="3.50.30.30">
    <property type="match status" value="1"/>
</dbReference>
<evidence type="ECO:0000256" key="10">
    <source>
        <dbReference type="ARBA" id="ARBA00022801"/>
    </source>
</evidence>
<evidence type="ECO:0000256" key="4">
    <source>
        <dbReference type="ARBA" id="ARBA00011245"/>
    </source>
</evidence>
<evidence type="ECO:0000256" key="5">
    <source>
        <dbReference type="ARBA" id="ARBA00022438"/>
    </source>
</evidence>
<comment type="caution">
    <text evidence="17">The sequence shown here is derived from an EMBL/GenBank/DDBJ whole genome shotgun (WGS) entry which is preliminary data.</text>
</comment>
<comment type="similarity">
    <text evidence="3">Belongs to the peptidase M28 family. M28A subfamily.</text>
</comment>
<dbReference type="PANTHER" id="PTHR12147">
    <property type="entry name" value="METALLOPEPTIDASE M28 FAMILY MEMBER"/>
    <property type="match status" value="1"/>
</dbReference>
<name>A0ABQ9NG89_9PEZI</name>
<dbReference type="EMBL" id="JAPDRL010000129">
    <property type="protein sequence ID" value="KAJ9656304.1"/>
    <property type="molecule type" value="Genomic_DNA"/>
</dbReference>
<evidence type="ECO:0000259" key="15">
    <source>
        <dbReference type="Pfam" id="PF02225"/>
    </source>
</evidence>
<dbReference type="PROSITE" id="PS51257">
    <property type="entry name" value="PROKAR_LIPOPROTEIN"/>
    <property type="match status" value="1"/>
</dbReference>
<keyword evidence="18" id="KW-1185">Reference proteome</keyword>
<evidence type="ECO:0000256" key="1">
    <source>
        <dbReference type="ARBA" id="ARBA00001947"/>
    </source>
</evidence>
<reference evidence="17" key="1">
    <citation type="submission" date="2022-10" db="EMBL/GenBank/DDBJ databases">
        <title>Culturing micro-colonial fungi from biological soil crusts in the Mojave desert and describing Neophaeococcomyces mojavensis, and introducing the new genera and species Taxawa tesnikishii.</title>
        <authorList>
            <person name="Kurbessoian T."/>
            <person name="Stajich J.E."/>
        </authorList>
    </citation>
    <scope>NUCLEOTIDE SEQUENCE</scope>
    <source>
        <strain evidence="17">TK_1</strain>
    </source>
</reference>
<dbReference type="CDD" id="cd02130">
    <property type="entry name" value="PA_ScAPY_like"/>
    <property type="match status" value="1"/>
</dbReference>
<keyword evidence="5 17" id="KW-0031">Aminopeptidase</keyword>
<keyword evidence="13" id="KW-0325">Glycoprotein</keyword>
<evidence type="ECO:0000256" key="8">
    <source>
        <dbReference type="ARBA" id="ARBA00022723"/>
    </source>
</evidence>
<keyword evidence="6" id="KW-0964">Secreted</keyword>
<protein>
    <recommendedName>
        <fullName evidence="14">Peptide hydrolase</fullName>
        <ecNumber evidence="14">3.4.-.-</ecNumber>
    </recommendedName>
</protein>
<evidence type="ECO:0000256" key="9">
    <source>
        <dbReference type="ARBA" id="ARBA00022729"/>
    </source>
</evidence>
<gene>
    <name evidence="17" type="primary">LAP2_3</name>
    <name evidence="17" type="ORF">H2201_008584</name>
</gene>
<evidence type="ECO:0000256" key="13">
    <source>
        <dbReference type="ARBA" id="ARBA00023180"/>
    </source>
</evidence>
<keyword evidence="11 14" id="KW-0862">Zinc</keyword>
<evidence type="ECO:0000256" key="11">
    <source>
        <dbReference type="ARBA" id="ARBA00022833"/>
    </source>
</evidence>
<dbReference type="EC" id="3.4.-.-" evidence="14"/>
<evidence type="ECO:0000259" key="16">
    <source>
        <dbReference type="Pfam" id="PF04389"/>
    </source>
</evidence>
<dbReference type="GO" id="GO:0004177">
    <property type="term" value="F:aminopeptidase activity"/>
    <property type="evidence" value="ECO:0007669"/>
    <property type="project" value="UniProtKB-KW"/>
</dbReference>
<comment type="cofactor">
    <cofactor evidence="1">
        <name>Zn(2+)</name>
        <dbReference type="ChEBI" id="CHEBI:29105"/>
    </cofactor>
</comment>
<dbReference type="InterPro" id="IPR045175">
    <property type="entry name" value="M28_fam"/>
</dbReference>
<keyword evidence="12" id="KW-0482">Metalloprotease</keyword>